<organism evidence="6">
    <name type="scientific">hydrothermal vent metagenome</name>
    <dbReference type="NCBI Taxonomy" id="652676"/>
    <lineage>
        <taxon>unclassified sequences</taxon>
        <taxon>metagenomes</taxon>
        <taxon>ecological metagenomes</taxon>
    </lineage>
</organism>
<sequence>MINILDQLPSGILEVEANQLNEFVDNHTLIHLKGKIKQPIFISILQHGDETTGWDVIKALLQNHQNQLPRSIFLLFGNVQAAAQNLRQLAGQPDFNRCWPGLHRSNNEVVKKMAFITDMMAEIKPFASIDIHNNSGRNPHYAGINSLNGKFVNLASLFSETIIHFTSPDGIQSGAFAPFCPAVTIECGMSGTADGIEQTHTFLENLIRLSSLKSIPGVAEHQQVLNIFSTVKVKPQISIGIEGDALAAGDSDEVDFIINDDLDYLNFHLIDEGTVFGRTLAADTPMPFAVTDQVGHDITDLYFEQSGLEVRVKQKVVPAMITQSIHAIRLDCLCYFMHPLKRKH</sequence>
<feature type="domain" description="Succinylglutamate desuccinylase/Aspartoacylase catalytic" evidence="5">
    <location>
        <begin position="47"/>
        <end position="106"/>
    </location>
</feature>
<protein>
    <recommendedName>
        <fullName evidence="5">Succinylglutamate desuccinylase/Aspartoacylase catalytic domain-containing protein</fullName>
    </recommendedName>
</protein>
<evidence type="ECO:0000256" key="2">
    <source>
        <dbReference type="ARBA" id="ARBA00022723"/>
    </source>
</evidence>
<keyword evidence="2" id="KW-0479">Metal-binding</keyword>
<dbReference type="GO" id="GO:0016788">
    <property type="term" value="F:hydrolase activity, acting on ester bonds"/>
    <property type="evidence" value="ECO:0007669"/>
    <property type="project" value="InterPro"/>
</dbReference>
<name>A0A3B0W6G5_9ZZZZ</name>
<dbReference type="Pfam" id="PF24827">
    <property type="entry name" value="AstE_AspA_cat"/>
    <property type="match status" value="1"/>
</dbReference>
<accession>A0A3B0W6G5</accession>
<keyword evidence="3" id="KW-0378">Hydrolase</keyword>
<evidence type="ECO:0000256" key="4">
    <source>
        <dbReference type="ARBA" id="ARBA00022833"/>
    </source>
</evidence>
<dbReference type="SUPFAM" id="SSF53187">
    <property type="entry name" value="Zn-dependent exopeptidases"/>
    <property type="match status" value="1"/>
</dbReference>
<dbReference type="Gene3D" id="3.40.630.10">
    <property type="entry name" value="Zn peptidases"/>
    <property type="match status" value="1"/>
</dbReference>
<evidence type="ECO:0000256" key="1">
    <source>
        <dbReference type="ARBA" id="ARBA00001947"/>
    </source>
</evidence>
<gene>
    <name evidence="6" type="ORF">MNBD_GAMMA02-705</name>
</gene>
<dbReference type="GO" id="GO:0046872">
    <property type="term" value="F:metal ion binding"/>
    <property type="evidence" value="ECO:0007669"/>
    <property type="project" value="UniProtKB-KW"/>
</dbReference>
<dbReference type="InterPro" id="IPR055438">
    <property type="entry name" value="AstE_AspA_cat"/>
</dbReference>
<dbReference type="AlphaFoldDB" id="A0A3B0W6G5"/>
<keyword evidence="4" id="KW-0862">Zinc</keyword>
<reference evidence="6" key="1">
    <citation type="submission" date="2018-06" db="EMBL/GenBank/DDBJ databases">
        <authorList>
            <person name="Zhirakovskaya E."/>
        </authorList>
    </citation>
    <scope>NUCLEOTIDE SEQUENCE</scope>
</reference>
<dbReference type="CDD" id="cd06256">
    <property type="entry name" value="M14_ASTE_ASPA-like"/>
    <property type="match status" value="1"/>
</dbReference>
<evidence type="ECO:0000313" key="6">
    <source>
        <dbReference type="EMBL" id="VAW48020.1"/>
    </source>
</evidence>
<evidence type="ECO:0000259" key="5">
    <source>
        <dbReference type="Pfam" id="PF24827"/>
    </source>
</evidence>
<proteinExistence type="predicted"/>
<dbReference type="EMBL" id="UOFA01000381">
    <property type="protein sequence ID" value="VAW48020.1"/>
    <property type="molecule type" value="Genomic_DNA"/>
</dbReference>
<comment type="cofactor">
    <cofactor evidence="1">
        <name>Zn(2+)</name>
        <dbReference type="ChEBI" id="CHEBI:29105"/>
    </cofactor>
</comment>
<evidence type="ECO:0000256" key="3">
    <source>
        <dbReference type="ARBA" id="ARBA00022801"/>
    </source>
</evidence>